<evidence type="ECO:0000256" key="9">
    <source>
        <dbReference type="SAM" id="Phobius"/>
    </source>
</evidence>
<evidence type="ECO:0000313" key="12">
    <source>
        <dbReference type="Proteomes" id="UP000318542"/>
    </source>
</evidence>
<dbReference type="NCBIfam" id="TIGR00254">
    <property type="entry name" value="GGDEF"/>
    <property type="match status" value="1"/>
</dbReference>
<dbReference type="EMBL" id="VJOL01000015">
    <property type="protein sequence ID" value="TSE30244.1"/>
    <property type="molecule type" value="Genomic_DNA"/>
</dbReference>
<dbReference type="InterPro" id="IPR050469">
    <property type="entry name" value="Diguanylate_Cyclase"/>
</dbReference>
<dbReference type="GO" id="GO:0005886">
    <property type="term" value="C:plasma membrane"/>
    <property type="evidence" value="ECO:0007669"/>
    <property type="project" value="UniProtKB-SubCell"/>
</dbReference>
<dbReference type="AlphaFoldDB" id="A0A554X323"/>
<proteinExistence type="predicted"/>
<dbReference type="PANTHER" id="PTHR45138:SF9">
    <property type="entry name" value="DIGUANYLATE CYCLASE DGCM-RELATED"/>
    <property type="match status" value="1"/>
</dbReference>
<dbReference type="GO" id="GO:0052621">
    <property type="term" value="F:diguanylate cyclase activity"/>
    <property type="evidence" value="ECO:0007669"/>
    <property type="project" value="UniProtKB-EC"/>
</dbReference>
<keyword evidence="3" id="KW-1003">Cell membrane</keyword>
<name>A0A554X323_9BURK</name>
<keyword evidence="4 9" id="KW-0812">Transmembrane</keyword>
<dbReference type="Pfam" id="PF02743">
    <property type="entry name" value="dCache_1"/>
    <property type="match status" value="1"/>
</dbReference>
<evidence type="ECO:0000256" key="1">
    <source>
        <dbReference type="ARBA" id="ARBA00004651"/>
    </source>
</evidence>
<evidence type="ECO:0000256" key="3">
    <source>
        <dbReference type="ARBA" id="ARBA00022475"/>
    </source>
</evidence>
<comment type="catalytic activity">
    <reaction evidence="7">
        <text>2 GTP = 3',3'-c-di-GMP + 2 diphosphate</text>
        <dbReference type="Rhea" id="RHEA:24898"/>
        <dbReference type="ChEBI" id="CHEBI:33019"/>
        <dbReference type="ChEBI" id="CHEBI:37565"/>
        <dbReference type="ChEBI" id="CHEBI:58805"/>
        <dbReference type="EC" id="2.7.7.65"/>
    </reaction>
</comment>
<dbReference type="GO" id="GO:1902201">
    <property type="term" value="P:negative regulation of bacterial-type flagellum-dependent cell motility"/>
    <property type="evidence" value="ECO:0007669"/>
    <property type="project" value="TreeGrafter"/>
</dbReference>
<dbReference type="Pfam" id="PF00990">
    <property type="entry name" value="GGDEF"/>
    <property type="match status" value="1"/>
</dbReference>
<dbReference type="EC" id="2.7.7.65" evidence="2"/>
<dbReference type="PROSITE" id="PS50887">
    <property type="entry name" value="GGDEF"/>
    <property type="match status" value="1"/>
</dbReference>
<dbReference type="SMART" id="SM00267">
    <property type="entry name" value="GGDEF"/>
    <property type="match status" value="1"/>
</dbReference>
<feature type="domain" description="GGDEF" evidence="10">
    <location>
        <begin position="425"/>
        <end position="554"/>
    </location>
</feature>
<evidence type="ECO:0000256" key="4">
    <source>
        <dbReference type="ARBA" id="ARBA00022692"/>
    </source>
</evidence>
<keyword evidence="12" id="KW-1185">Reference proteome</keyword>
<dbReference type="OrthoDB" id="9812260at2"/>
<evidence type="ECO:0000256" key="7">
    <source>
        <dbReference type="ARBA" id="ARBA00034247"/>
    </source>
</evidence>
<dbReference type="SUPFAM" id="SSF55073">
    <property type="entry name" value="Nucleotide cyclase"/>
    <property type="match status" value="1"/>
</dbReference>
<dbReference type="GO" id="GO:0043709">
    <property type="term" value="P:cell adhesion involved in single-species biofilm formation"/>
    <property type="evidence" value="ECO:0007669"/>
    <property type="project" value="TreeGrafter"/>
</dbReference>
<keyword evidence="6 9" id="KW-0472">Membrane</keyword>
<gene>
    <name evidence="11" type="primary">vdcA_2</name>
    <name evidence="11" type="ORF">Tther_01086</name>
</gene>
<dbReference type="Proteomes" id="UP000318542">
    <property type="component" value="Unassembled WGS sequence"/>
</dbReference>
<sequence length="557" mass="61182">MPQPSTGLRTPRKLRNTVVLTVGVFALAFPLLVLAGFAWLYYPERLETAHSYVQERNRAISAFVEGYFREIRNTVQLLGAMPAVASAPWAPETVRQDVLRLYREAQRANPNIYYVYSGYTDGTLLINDYTPPPGFDPRVRPWYRAVMDARGGRQEVVGLLYAEATTGELLLATARLLTGPDRSATGVLSIDSHTREIAAQIEARSHIFASAQSFLIDSTHTIVAHANHALIGKSVRQVWGDDPRIGPHGEIAYTDGTQRRIGYISEIPMAAWRLVTTVDEAEIRAPILQRLAVLAGMLFASSLAMTLVLAVLWQRRVMRPLALLLQRLRALSATGSAEGLAAQADDGMAQIAAAIESTLMQTLLARNAQLDQANQQISALNQTLAQRNVELARQATLDGLTGIPNRRTIDAHLVAEHQRFQRHGTPFSVIMFDIDHFKAVNDVFGHQAGDDVLRELARIVSQRIRTTDVVGRWGGEEFLIVVRNGTLAEAQELAEQLRARVAAHAFPIDRPVTISLGVAQVLPHESIEHLVGRADAALYQAKHGGRNQVCAAPSPAA</sequence>
<protein>
    <recommendedName>
        <fullName evidence="2">diguanylate cyclase</fullName>
        <ecNumber evidence="2">2.7.7.65</ecNumber>
    </recommendedName>
</protein>
<keyword evidence="5 9" id="KW-1133">Transmembrane helix</keyword>
<evidence type="ECO:0000256" key="2">
    <source>
        <dbReference type="ARBA" id="ARBA00012528"/>
    </source>
</evidence>
<keyword evidence="8" id="KW-0175">Coiled coil</keyword>
<dbReference type="PANTHER" id="PTHR45138">
    <property type="entry name" value="REGULATORY COMPONENTS OF SENSORY TRANSDUCTION SYSTEM"/>
    <property type="match status" value="1"/>
</dbReference>
<keyword evidence="11" id="KW-0808">Transferase</keyword>
<evidence type="ECO:0000256" key="5">
    <source>
        <dbReference type="ARBA" id="ARBA00022989"/>
    </source>
</evidence>
<keyword evidence="11" id="KW-0548">Nucleotidyltransferase</keyword>
<dbReference type="InterPro" id="IPR033479">
    <property type="entry name" value="dCache_1"/>
</dbReference>
<comment type="caution">
    <text evidence="11">The sequence shown here is derived from an EMBL/GenBank/DDBJ whole genome shotgun (WGS) entry which is preliminary data.</text>
</comment>
<evidence type="ECO:0000259" key="10">
    <source>
        <dbReference type="PROSITE" id="PS50887"/>
    </source>
</evidence>
<dbReference type="InterPro" id="IPR043128">
    <property type="entry name" value="Rev_trsase/Diguanyl_cyclase"/>
</dbReference>
<comment type="subcellular location">
    <subcellularLocation>
        <location evidence="1">Cell membrane</location>
        <topology evidence="1">Multi-pass membrane protein</topology>
    </subcellularLocation>
</comment>
<accession>A0A554X323</accession>
<organism evidence="11 12">
    <name type="scientific">Tepidimonas thermarum</name>
    <dbReference type="NCBI Taxonomy" id="335431"/>
    <lineage>
        <taxon>Bacteria</taxon>
        <taxon>Pseudomonadati</taxon>
        <taxon>Pseudomonadota</taxon>
        <taxon>Betaproteobacteria</taxon>
        <taxon>Burkholderiales</taxon>
        <taxon>Tepidimonas</taxon>
    </lineage>
</organism>
<dbReference type="InterPro" id="IPR029787">
    <property type="entry name" value="Nucleotide_cyclase"/>
</dbReference>
<dbReference type="CDD" id="cd12912">
    <property type="entry name" value="PDC2_MCP_like"/>
    <property type="match status" value="1"/>
</dbReference>
<dbReference type="Gene3D" id="3.30.450.20">
    <property type="entry name" value="PAS domain"/>
    <property type="match status" value="2"/>
</dbReference>
<feature type="transmembrane region" description="Helical" evidence="9">
    <location>
        <begin position="18"/>
        <end position="42"/>
    </location>
</feature>
<feature type="coiled-coil region" evidence="8">
    <location>
        <begin position="363"/>
        <end position="390"/>
    </location>
</feature>
<dbReference type="Gene3D" id="3.30.70.270">
    <property type="match status" value="1"/>
</dbReference>
<feature type="transmembrane region" description="Helical" evidence="9">
    <location>
        <begin position="291"/>
        <end position="313"/>
    </location>
</feature>
<dbReference type="CDD" id="cd01949">
    <property type="entry name" value="GGDEF"/>
    <property type="match status" value="1"/>
</dbReference>
<reference evidence="11 12" key="1">
    <citation type="submission" date="2019-07" db="EMBL/GenBank/DDBJ databases">
        <title>Tepidimonas thermarum AA-1 draft genome.</title>
        <authorList>
            <person name="Da Costa M.S."/>
            <person name="Froufe H.J.C."/>
            <person name="Egas C."/>
            <person name="Albuquerque L."/>
        </authorList>
    </citation>
    <scope>NUCLEOTIDE SEQUENCE [LARGE SCALE GENOMIC DNA]</scope>
    <source>
        <strain evidence="11 12">AA-1</strain>
    </source>
</reference>
<dbReference type="InterPro" id="IPR000160">
    <property type="entry name" value="GGDEF_dom"/>
</dbReference>
<evidence type="ECO:0000313" key="11">
    <source>
        <dbReference type="EMBL" id="TSE30244.1"/>
    </source>
</evidence>
<evidence type="ECO:0000256" key="6">
    <source>
        <dbReference type="ARBA" id="ARBA00023136"/>
    </source>
</evidence>
<evidence type="ECO:0000256" key="8">
    <source>
        <dbReference type="SAM" id="Coils"/>
    </source>
</evidence>
<dbReference type="FunFam" id="3.30.70.270:FF:000001">
    <property type="entry name" value="Diguanylate cyclase domain protein"/>
    <property type="match status" value="1"/>
</dbReference>
<dbReference type="RefSeq" id="WP_143901696.1">
    <property type="nucleotide sequence ID" value="NZ_VJOL01000015.1"/>
</dbReference>